<accession>A0A151AVD3</accession>
<reference evidence="1 2" key="1">
    <citation type="submission" date="2016-02" db="EMBL/GenBank/DDBJ databases">
        <title>Genome sequence of Moorella mulderi DSM 14980.</title>
        <authorList>
            <person name="Poehlein A."/>
            <person name="Daniel R."/>
        </authorList>
    </citation>
    <scope>NUCLEOTIDE SEQUENCE [LARGE SCALE GENOMIC DNA]</scope>
    <source>
        <strain evidence="1 2">DSM 14980</strain>
    </source>
</reference>
<keyword evidence="2" id="KW-1185">Reference proteome</keyword>
<dbReference type="AlphaFoldDB" id="A0A151AVD3"/>
<evidence type="ECO:0000313" key="2">
    <source>
        <dbReference type="Proteomes" id="UP000075670"/>
    </source>
</evidence>
<evidence type="ECO:0000313" key="1">
    <source>
        <dbReference type="EMBL" id="KYH31629.1"/>
    </source>
</evidence>
<dbReference type="PATRIC" id="fig|1122241.3.peg.2328"/>
<dbReference type="Proteomes" id="UP000075670">
    <property type="component" value="Unassembled WGS sequence"/>
</dbReference>
<proteinExistence type="predicted"/>
<gene>
    <name evidence="1" type="ORF">MOMUL_21850</name>
</gene>
<sequence length="43" mass="5126">MIPRVIWVYFYSLHFCCCPDFNPAQEQICSAVLKRWFLVGMRG</sequence>
<dbReference type="EMBL" id="LTBC01000009">
    <property type="protein sequence ID" value="KYH31629.1"/>
    <property type="molecule type" value="Genomic_DNA"/>
</dbReference>
<organism evidence="1 2">
    <name type="scientific">Moorella mulderi DSM 14980</name>
    <dbReference type="NCBI Taxonomy" id="1122241"/>
    <lineage>
        <taxon>Bacteria</taxon>
        <taxon>Bacillati</taxon>
        <taxon>Bacillota</taxon>
        <taxon>Clostridia</taxon>
        <taxon>Neomoorellales</taxon>
        <taxon>Neomoorellaceae</taxon>
        <taxon>Neomoorella</taxon>
    </lineage>
</organism>
<name>A0A151AVD3_9FIRM</name>
<protein>
    <submittedName>
        <fullName evidence="1">Uncharacterized protein</fullName>
    </submittedName>
</protein>
<comment type="caution">
    <text evidence="1">The sequence shown here is derived from an EMBL/GenBank/DDBJ whole genome shotgun (WGS) entry which is preliminary data.</text>
</comment>